<accession>A0A2H1FEU4</accession>
<dbReference type="Gene3D" id="6.10.250.3240">
    <property type="match status" value="1"/>
</dbReference>
<dbReference type="PANTHER" id="PTHR36506">
    <property type="entry name" value="PREFLAGELLIN PEPTIDASE"/>
    <property type="match status" value="1"/>
</dbReference>
<feature type="transmembrane region" description="Helical" evidence="6">
    <location>
        <begin position="65"/>
        <end position="95"/>
    </location>
</feature>
<keyword evidence="9" id="KW-1185">Reference proteome</keyword>
<dbReference type="InterPro" id="IPR000045">
    <property type="entry name" value="Prepilin_IV_endopep_pep"/>
</dbReference>
<feature type="transmembrane region" description="Helical" evidence="6">
    <location>
        <begin position="101"/>
        <end position="124"/>
    </location>
</feature>
<feature type="transmembrane region" description="Helical" evidence="6">
    <location>
        <begin position="131"/>
        <end position="151"/>
    </location>
</feature>
<dbReference type="PANTHER" id="PTHR36506:SF1">
    <property type="entry name" value="PREFLAGELLIN PEPTIDASE"/>
    <property type="match status" value="1"/>
</dbReference>
<evidence type="ECO:0000256" key="5">
    <source>
        <dbReference type="ARBA" id="ARBA00023136"/>
    </source>
</evidence>
<feature type="transmembrane region" description="Helical" evidence="6">
    <location>
        <begin position="35"/>
        <end position="53"/>
    </location>
</feature>
<dbReference type="Pfam" id="PF01478">
    <property type="entry name" value="Peptidase_A24"/>
    <property type="match status" value="1"/>
</dbReference>
<keyword evidence="2" id="KW-1003">Cell membrane</keyword>
<dbReference type="GO" id="GO:0004190">
    <property type="term" value="F:aspartic-type endopeptidase activity"/>
    <property type="evidence" value="ECO:0007669"/>
    <property type="project" value="InterPro"/>
</dbReference>
<dbReference type="InterPro" id="IPR052218">
    <property type="entry name" value="Preflagellin_Peptidase"/>
</dbReference>
<evidence type="ECO:0000256" key="3">
    <source>
        <dbReference type="ARBA" id="ARBA00022692"/>
    </source>
</evidence>
<keyword evidence="4 6" id="KW-1133">Transmembrane helix</keyword>
<keyword evidence="3 6" id="KW-0812">Transmembrane</keyword>
<protein>
    <recommendedName>
        <fullName evidence="7">Prepilin type IV endopeptidase peptidase domain-containing protein</fullName>
    </recommendedName>
</protein>
<sequence length="240" mass="27450">MKGQWNDYHFIPTNDEKPVLKRDAIFIPMPDPDTILFLRQIITLTMLSVASYFDIKTRRIDDRIWLIFAIPGIVLYFLAPLPSFATIFFLVIGIIIGMTWFFTRVFGQADGLAIIALAIVFPIFDNMPVSVLVALATTVLLGLFGMLYNTIYNISDMLHGNLFLGINEKPHRKILAFLTMHRKRSYEKFVIPTQTGDKFSFHFKPNPDEDFTNDFTGYVSSAFPLVPFMLVTLVAYLAIF</sequence>
<dbReference type="GO" id="GO:0005886">
    <property type="term" value="C:plasma membrane"/>
    <property type="evidence" value="ECO:0007669"/>
    <property type="project" value="UniProtKB-SubCell"/>
</dbReference>
<proteinExistence type="predicted"/>
<evidence type="ECO:0000313" key="9">
    <source>
        <dbReference type="Proteomes" id="UP000230607"/>
    </source>
</evidence>
<evidence type="ECO:0000256" key="2">
    <source>
        <dbReference type="ARBA" id="ARBA00022475"/>
    </source>
</evidence>
<dbReference type="AlphaFoldDB" id="A0A2H1FEU4"/>
<dbReference type="Proteomes" id="UP000230607">
    <property type="component" value="Chromosome 1"/>
</dbReference>
<comment type="subcellular location">
    <subcellularLocation>
        <location evidence="1">Cell membrane</location>
        <topology evidence="1">Multi-pass membrane protein</topology>
    </subcellularLocation>
</comment>
<evidence type="ECO:0000256" key="1">
    <source>
        <dbReference type="ARBA" id="ARBA00004651"/>
    </source>
</evidence>
<feature type="transmembrane region" description="Helical" evidence="6">
    <location>
        <begin position="215"/>
        <end position="239"/>
    </location>
</feature>
<name>A0A2H1FEU4_9ARCH</name>
<feature type="domain" description="Prepilin type IV endopeptidase peptidase" evidence="7">
    <location>
        <begin position="41"/>
        <end position="141"/>
    </location>
</feature>
<evidence type="ECO:0000313" key="8">
    <source>
        <dbReference type="EMBL" id="SMH71278.1"/>
    </source>
</evidence>
<evidence type="ECO:0000259" key="7">
    <source>
        <dbReference type="Pfam" id="PF01478"/>
    </source>
</evidence>
<dbReference type="EMBL" id="LT841358">
    <property type="protein sequence ID" value="SMH71278.1"/>
    <property type="molecule type" value="Genomic_DNA"/>
</dbReference>
<keyword evidence="5 6" id="KW-0472">Membrane</keyword>
<evidence type="ECO:0000256" key="4">
    <source>
        <dbReference type="ARBA" id="ARBA00022989"/>
    </source>
</evidence>
<evidence type="ECO:0000256" key="6">
    <source>
        <dbReference type="SAM" id="Phobius"/>
    </source>
</evidence>
<reference evidence="9" key="1">
    <citation type="submission" date="2017-03" db="EMBL/GenBank/DDBJ databases">
        <authorList>
            <person name="Herbold C."/>
        </authorList>
    </citation>
    <scope>NUCLEOTIDE SEQUENCE [LARGE SCALE GENOMIC DNA]</scope>
</reference>
<organism evidence="8 9">
    <name type="scientific">Candidatus Nitrosotalea okcheonensis</name>
    <dbReference type="NCBI Taxonomy" id="1903276"/>
    <lineage>
        <taxon>Archaea</taxon>
        <taxon>Nitrososphaerota</taxon>
        <taxon>Nitrososphaeria</taxon>
        <taxon>Nitrosotaleales</taxon>
        <taxon>Nitrosotaleaceae</taxon>
        <taxon>Nitrosotalea</taxon>
    </lineage>
</organism>
<dbReference type="Gene3D" id="1.20.120.1220">
    <property type="match status" value="1"/>
</dbReference>
<gene>
    <name evidence="8" type="ORF">NCS_11085</name>
</gene>